<feature type="transmembrane region" description="Helical" evidence="1">
    <location>
        <begin position="622"/>
        <end position="639"/>
    </location>
</feature>
<keyword evidence="1" id="KW-0472">Membrane</keyword>
<evidence type="ECO:0000256" key="2">
    <source>
        <dbReference type="SAM" id="SignalP"/>
    </source>
</evidence>
<dbReference type="OrthoDB" id="207378at2759"/>
<feature type="transmembrane region" description="Helical" evidence="1">
    <location>
        <begin position="435"/>
        <end position="460"/>
    </location>
</feature>
<name>A0A9P0CWN3_9CUCU</name>
<dbReference type="AlphaFoldDB" id="A0A9P0CWN3"/>
<protein>
    <recommendedName>
        <fullName evidence="3">Nose resistant-to-fluoxetine protein N-terminal domain-containing protein</fullName>
    </recommendedName>
</protein>
<gene>
    <name evidence="4" type="ORF">PSYICH_LOCUS7506</name>
</gene>
<reference evidence="4" key="1">
    <citation type="submission" date="2022-01" db="EMBL/GenBank/DDBJ databases">
        <authorList>
            <person name="King R."/>
        </authorList>
    </citation>
    <scope>NUCLEOTIDE SEQUENCE</scope>
</reference>
<keyword evidence="1" id="KW-1133">Transmembrane helix</keyword>
<keyword evidence="2" id="KW-0732">Signal</keyword>
<feature type="signal peptide" evidence="2">
    <location>
        <begin position="1"/>
        <end position="19"/>
    </location>
</feature>
<feature type="transmembrane region" description="Helical" evidence="1">
    <location>
        <begin position="651"/>
        <end position="671"/>
    </location>
</feature>
<feature type="chain" id="PRO_5040117863" description="Nose resistant-to-fluoxetine protein N-terminal domain-containing protein" evidence="2">
    <location>
        <begin position="20"/>
        <end position="794"/>
    </location>
</feature>
<dbReference type="InterPro" id="IPR002656">
    <property type="entry name" value="Acyl_transf_3_dom"/>
</dbReference>
<dbReference type="GO" id="GO:0016747">
    <property type="term" value="F:acyltransferase activity, transferring groups other than amino-acyl groups"/>
    <property type="evidence" value="ECO:0007669"/>
    <property type="project" value="InterPro"/>
</dbReference>
<evidence type="ECO:0000259" key="3">
    <source>
        <dbReference type="SMART" id="SM00703"/>
    </source>
</evidence>
<feature type="domain" description="Nose resistant-to-fluoxetine protein N-terminal" evidence="3">
    <location>
        <begin position="92"/>
        <end position="254"/>
    </location>
</feature>
<dbReference type="PANTHER" id="PTHR11161:SF72">
    <property type="entry name" value="FI21449P1"/>
    <property type="match status" value="1"/>
</dbReference>
<feature type="transmembrane region" description="Helical" evidence="1">
    <location>
        <begin position="265"/>
        <end position="289"/>
    </location>
</feature>
<dbReference type="Pfam" id="PF20146">
    <property type="entry name" value="NRF"/>
    <property type="match status" value="1"/>
</dbReference>
<feature type="transmembrane region" description="Helical" evidence="1">
    <location>
        <begin position="579"/>
        <end position="599"/>
    </location>
</feature>
<keyword evidence="5" id="KW-1185">Reference proteome</keyword>
<dbReference type="Pfam" id="PF01757">
    <property type="entry name" value="Acyl_transf_3"/>
    <property type="match status" value="1"/>
</dbReference>
<feature type="transmembrane region" description="Helical" evidence="1">
    <location>
        <begin position="472"/>
        <end position="488"/>
    </location>
</feature>
<dbReference type="PANTHER" id="PTHR11161">
    <property type="entry name" value="O-ACYLTRANSFERASE"/>
    <property type="match status" value="1"/>
</dbReference>
<sequence>MAFKTLLVLVLCFAETVFSNTTTSTAIPYDDSQIDYSEGTSVEDKYSLPPENVGVSGARNSTQVVTSLARILDFYNTELLAGDFPRFKGGLSHGCQKDVETYIVGLTKAENWALKMDDASGRYSTGWFWGNMYWIGSQNLCENIAPQKHIIITSPNHSRLVRAADASLKPMSPASTLGYRQGPIVHTSGPPFPVSFFKLRLHLNSSFTIEERILHVGLCLPHSCSANDVKKIVEETSSSSSKLAIKVEAVRSEHNRYNFWTDTTFIALCIATAGIVFMLIVGTAFDYYLEHLKNCNMKDKNCTHFNGKLDMTLPDLKTKNDKCGLYIVNNNNNACNNIDEQNRSVELNSSNASKSRKSLMRFILKEILLSFSIRINMAYICDQNVGSDTISVIHGLKAISMAWVILGHTCIIAFKYSDNMEYRRIVQKEFMFQTVTNGTFSVDTFFFASGLLVSFLYFRTNAKGSLDSLNKGNRFIAGILHFLGLIAYRFARLTAPYLFTIGIVEISMKWFTFNSVFEPPTMDHVNCPNYWWRNVLYINTLFPVDEMCMLWSWYLSDDTQFYIVGAIMLILATSHFKTAAALVITFMLSSWITTGYIAFSNSHVPGTDDPLALFDKIYDKPWTRFGPYLIGMSIGWYLFKKDCKIRMPKWVLIVGWILSTSVLLSLVYGLYDQRLAPWLGATYSALSHSAWALGLGWIVVACVTGYGGVVDKILSATIFYPFSRVTYCAYLVHPIAIRAMVMSMDSPLHLGSIVTIIIYLGQMVVAFVLSFIVSVVFEAPIVSLLRIIAKFHRK</sequence>
<feature type="transmembrane region" description="Helical" evidence="1">
    <location>
        <begin position="392"/>
        <end position="414"/>
    </location>
</feature>
<dbReference type="InterPro" id="IPR006621">
    <property type="entry name" value="Nose-resist-to-fluoxetine_N"/>
</dbReference>
<accession>A0A9P0CWN3</accession>
<dbReference type="InterPro" id="IPR052728">
    <property type="entry name" value="O2_lipid_transport_reg"/>
</dbReference>
<organism evidence="4 5">
    <name type="scientific">Psylliodes chrysocephalus</name>
    <dbReference type="NCBI Taxonomy" id="3402493"/>
    <lineage>
        <taxon>Eukaryota</taxon>
        <taxon>Metazoa</taxon>
        <taxon>Ecdysozoa</taxon>
        <taxon>Arthropoda</taxon>
        <taxon>Hexapoda</taxon>
        <taxon>Insecta</taxon>
        <taxon>Pterygota</taxon>
        <taxon>Neoptera</taxon>
        <taxon>Endopterygota</taxon>
        <taxon>Coleoptera</taxon>
        <taxon>Polyphaga</taxon>
        <taxon>Cucujiformia</taxon>
        <taxon>Chrysomeloidea</taxon>
        <taxon>Chrysomelidae</taxon>
        <taxon>Galerucinae</taxon>
        <taxon>Alticini</taxon>
        <taxon>Psylliodes</taxon>
    </lineage>
</organism>
<evidence type="ECO:0000256" key="1">
    <source>
        <dbReference type="SAM" id="Phobius"/>
    </source>
</evidence>
<proteinExistence type="predicted"/>
<feature type="transmembrane region" description="Helical" evidence="1">
    <location>
        <begin position="753"/>
        <end position="785"/>
    </location>
</feature>
<feature type="transmembrane region" description="Helical" evidence="1">
    <location>
        <begin position="691"/>
        <end position="710"/>
    </location>
</feature>
<dbReference type="Proteomes" id="UP001153636">
    <property type="component" value="Chromosome 2"/>
</dbReference>
<keyword evidence="1" id="KW-0812">Transmembrane</keyword>
<dbReference type="EMBL" id="OV651814">
    <property type="protein sequence ID" value="CAH1106037.1"/>
    <property type="molecule type" value="Genomic_DNA"/>
</dbReference>
<evidence type="ECO:0000313" key="5">
    <source>
        <dbReference type="Proteomes" id="UP001153636"/>
    </source>
</evidence>
<evidence type="ECO:0000313" key="4">
    <source>
        <dbReference type="EMBL" id="CAH1106037.1"/>
    </source>
</evidence>
<dbReference type="SMART" id="SM00703">
    <property type="entry name" value="NRF"/>
    <property type="match status" value="1"/>
</dbReference>
<feature type="transmembrane region" description="Helical" evidence="1">
    <location>
        <begin position="722"/>
        <end position="741"/>
    </location>
</feature>